<evidence type="ECO:0000313" key="1">
    <source>
        <dbReference type="EMBL" id="MBK9984803.1"/>
    </source>
</evidence>
<dbReference type="EMBL" id="JADKGY010000031">
    <property type="protein sequence ID" value="MBK9984803.1"/>
    <property type="molecule type" value="Genomic_DNA"/>
</dbReference>
<comment type="caution">
    <text evidence="1">The sequence shown here is derived from an EMBL/GenBank/DDBJ whole genome shotgun (WGS) entry which is preliminary data.</text>
</comment>
<sequence>MRKVGITSFLTLHAFMCIGQIIMQKDEAYQKMDPPIKTIASYYIPYCEDTFEINRNSDFPQYPSSVGHYSREGNLVEWDLYYNGKVSSYFSFNYDSLNRILNENALETGEEVKVFARYTYLNDTLVRINDTSDFSFITEWFRKLNKAGNITEEYYFSENGDSVNLLEIKYNDNNRRVYERRNSLNESEIDSIEYDENDNMVKKTIQYGKFKILYLFEYDRSLLKETKTIWIKRNDEEPFLTKEIRFFDEHKLLYKIYSYSAFDQCHWGCTLNKFEFYSD</sequence>
<reference evidence="1 2" key="1">
    <citation type="submission" date="2020-10" db="EMBL/GenBank/DDBJ databases">
        <title>Connecting structure to function with the recovery of over 1000 high-quality activated sludge metagenome-assembled genomes encoding full-length rRNA genes using long-read sequencing.</title>
        <authorList>
            <person name="Singleton C.M."/>
            <person name="Petriglieri F."/>
            <person name="Kristensen J.M."/>
            <person name="Kirkegaard R.H."/>
            <person name="Michaelsen T.Y."/>
            <person name="Andersen M.H."/>
            <person name="Karst S.M."/>
            <person name="Dueholm M.S."/>
            <person name="Nielsen P.H."/>
            <person name="Albertsen M."/>
        </authorList>
    </citation>
    <scope>NUCLEOTIDE SEQUENCE [LARGE SCALE GENOMIC DNA]</scope>
    <source>
        <strain evidence="1">Ribe_18-Q3-R11-54_MAXAC.273</strain>
    </source>
</reference>
<dbReference type="Gene3D" id="2.180.10.10">
    <property type="entry name" value="RHS repeat-associated core"/>
    <property type="match status" value="1"/>
</dbReference>
<dbReference type="Proteomes" id="UP000808337">
    <property type="component" value="Unassembled WGS sequence"/>
</dbReference>
<gene>
    <name evidence="1" type="ORF">IPP15_20975</name>
</gene>
<organism evidence="1 2">
    <name type="scientific">Candidatus Opimibacter skivensis</name>
    <dbReference type="NCBI Taxonomy" id="2982028"/>
    <lineage>
        <taxon>Bacteria</taxon>
        <taxon>Pseudomonadati</taxon>
        <taxon>Bacteroidota</taxon>
        <taxon>Saprospiria</taxon>
        <taxon>Saprospirales</taxon>
        <taxon>Saprospiraceae</taxon>
        <taxon>Candidatus Opimibacter</taxon>
    </lineage>
</organism>
<protein>
    <submittedName>
        <fullName evidence="1">Uncharacterized protein</fullName>
    </submittedName>
</protein>
<accession>A0A9D7SZH3</accession>
<proteinExistence type="predicted"/>
<name>A0A9D7SZH3_9BACT</name>
<dbReference type="AlphaFoldDB" id="A0A9D7SZH3"/>
<evidence type="ECO:0000313" key="2">
    <source>
        <dbReference type="Proteomes" id="UP000808337"/>
    </source>
</evidence>